<comment type="caution">
    <text evidence="4">The sequence shown here is derived from an EMBL/GenBank/DDBJ whole genome shotgun (WGS) entry which is preliminary data.</text>
</comment>
<keyword evidence="3" id="KW-0406">Ion transport</keyword>
<evidence type="ECO:0000256" key="2">
    <source>
        <dbReference type="ARBA" id="ARBA00022448"/>
    </source>
</evidence>
<dbReference type="EMBL" id="LAZR01000766">
    <property type="protein sequence ID" value="KKN58330.1"/>
    <property type="molecule type" value="Genomic_DNA"/>
</dbReference>
<dbReference type="AlphaFoldDB" id="A0A0F9RP86"/>
<protein>
    <recommendedName>
        <fullName evidence="5">V-type ATP synthase subunit C</fullName>
    </recommendedName>
</protein>
<dbReference type="InterPro" id="IPR050873">
    <property type="entry name" value="V-ATPase_V0D/AC39_subunit"/>
</dbReference>
<dbReference type="GO" id="GO:0046961">
    <property type="term" value="F:proton-transporting ATPase activity, rotational mechanism"/>
    <property type="evidence" value="ECO:0007669"/>
    <property type="project" value="InterPro"/>
</dbReference>
<dbReference type="InterPro" id="IPR036079">
    <property type="entry name" value="ATPase_csu/dsu_sf"/>
</dbReference>
<keyword evidence="2" id="KW-0813">Transport</keyword>
<dbReference type="PANTHER" id="PTHR38682">
    <property type="entry name" value="V-TYPE ATP SYNTHASE SUBUNIT C"/>
    <property type="match status" value="1"/>
</dbReference>
<dbReference type="InterPro" id="IPR002843">
    <property type="entry name" value="ATPase_V0-cplx_csu/dsu"/>
</dbReference>
<dbReference type="Gene3D" id="1.20.1690.10">
    <property type="entry name" value="V-type ATP synthase subunit C domain"/>
    <property type="match status" value="2"/>
</dbReference>
<evidence type="ECO:0008006" key="5">
    <source>
        <dbReference type="Google" id="ProtNLM"/>
    </source>
</evidence>
<reference evidence="4" key="1">
    <citation type="journal article" date="2015" name="Nature">
        <title>Complex archaea that bridge the gap between prokaryotes and eukaryotes.</title>
        <authorList>
            <person name="Spang A."/>
            <person name="Saw J.H."/>
            <person name="Jorgensen S.L."/>
            <person name="Zaremba-Niedzwiedzka K."/>
            <person name="Martijn J."/>
            <person name="Lind A.E."/>
            <person name="van Eijk R."/>
            <person name="Schleper C."/>
            <person name="Guy L."/>
            <person name="Ettema T.J."/>
        </authorList>
    </citation>
    <scope>NUCLEOTIDE SEQUENCE</scope>
</reference>
<dbReference type="Pfam" id="PF01992">
    <property type="entry name" value="vATP-synt_AC39"/>
    <property type="match status" value="1"/>
</dbReference>
<evidence type="ECO:0000313" key="4">
    <source>
        <dbReference type="EMBL" id="KKN58330.1"/>
    </source>
</evidence>
<name>A0A0F9RP86_9ZZZZ</name>
<sequence>MSTDLIKHGFSLGRVHVLEEQMLSGDDFERLLEANDIASVLHILEETDYDIFVEKIKDEADIEDGLEKFLISFYKLLDELEEPSISRFFRMSHDFDNLRALLTDLKGYRLSKLGMVEPSMLRIAVEEKNYSALAKYFGIEENKFQDLEEYELFEIDRYLQKKMYDIKSDLARKRRLSLMQEIVELEIDTENIKTWLRKSNTIAEELLDGGRIKKDKFLSDNASETIADFCKPLAIPLIENTRISDKNLQDCMVLLLKRYRYDTVSANRLITFIKAKELEVKNIRIILFSSLNELSREKIESDLRYLYV</sequence>
<evidence type="ECO:0000256" key="1">
    <source>
        <dbReference type="ARBA" id="ARBA00006709"/>
    </source>
</evidence>
<gene>
    <name evidence="4" type="ORF">LCGC14_0553090</name>
</gene>
<dbReference type="PANTHER" id="PTHR38682:SF1">
    <property type="entry name" value="V-TYPE ATP SYNTHASE SUBUNIT C"/>
    <property type="match status" value="1"/>
</dbReference>
<comment type="similarity">
    <text evidence="1">Belongs to the V-ATPase V0D/AC39 subunit family.</text>
</comment>
<organism evidence="4">
    <name type="scientific">marine sediment metagenome</name>
    <dbReference type="NCBI Taxonomy" id="412755"/>
    <lineage>
        <taxon>unclassified sequences</taxon>
        <taxon>metagenomes</taxon>
        <taxon>ecological metagenomes</taxon>
    </lineage>
</organism>
<accession>A0A0F9RP86</accession>
<dbReference type="Gene3D" id="1.10.132.50">
    <property type="entry name" value="ATP synthase (C/AC39) subunit, domain 3"/>
    <property type="match status" value="1"/>
</dbReference>
<dbReference type="InterPro" id="IPR044911">
    <property type="entry name" value="V-type_ATPase_csu/dsu_dom_3"/>
</dbReference>
<proteinExistence type="inferred from homology"/>
<dbReference type="SUPFAM" id="SSF103486">
    <property type="entry name" value="V-type ATP synthase subunit C"/>
    <property type="match status" value="1"/>
</dbReference>
<evidence type="ECO:0000256" key="3">
    <source>
        <dbReference type="ARBA" id="ARBA00023065"/>
    </source>
</evidence>
<dbReference type="InterPro" id="IPR035067">
    <property type="entry name" value="V-type_ATPase_csu/dsu"/>
</dbReference>